<dbReference type="Proteomes" id="UP000053237">
    <property type="component" value="Unassembled WGS sequence"/>
</dbReference>
<dbReference type="SUPFAM" id="SSF48350">
    <property type="entry name" value="GTPase activation domain, GAP"/>
    <property type="match status" value="1"/>
</dbReference>
<evidence type="ECO:0000313" key="4">
    <source>
        <dbReference type="EMBL" id="CCI40160.1"/>
    </source>
</evidence>
<dbReference type="PROSITE" id="PS50018">
    <property type="entry name" value="RAS_GTPASE_ACTIV_2"/>
    <property type="match status" value="1"/>
</dbReference>
<reference evidence="4 5" key="1">
    <citation type="submission" date="2012-05" db="EMBL/GenBank/DDBJ databases">
        <title>Recombination and specialization in a pathogen metapopulation.</title>
        <authorList>
            <person name="Gardiner A."/>
            <person name="Kemen E."/>
            <person name="Schultz-Larsen T."/>
            <person name="MacLean D."/>
            <person name="Van Oosterhout C."/>
            <person name="Jones J.D.G."/>
        </authorList>
    </citation>
    <scope>NUCLEOTIDE SEQUENCE [LARGE SCALE GENOMIC DNA]</scope>
    <source>
        <strain evidence="4 5">Ac Nc2</strain>
    </source>
</reference>
<gene>
    <name evidence="4" type="ORF">BN9_009440</name>
</gene>
<evidence type="ECO:0000256" key="1">
    <source>
        <dbReference type="ARBA" id="ARBA00022468"/>
    </source>
</evidence>
<dbReference type="InParanoid" id="A0A024G0R0"/>
<dbReference type="Pfam" id="PF00616">
    <property type="entry name" value="RasGAP"/>
    <property type="match status" value="1"/>
</dbReference>
<sequence>MPMNDVFNSAFPGIPGFENAVRTELENVKGKHQLFLRSTSVLSSMLHDFAYRVGHSYFRNGISDIFDDARFYRDRANCEQREEIKIQEILEYVKIIIHKLARTTESGPASLRACTQHIYKEYVNAFGESESALPIAVGNVLVLRMLCPALIKPELLGFRPHTRYTLPVGIQIARVLQQTLNISLLDESTSNYKEINQFVSTFGPLFREYLCAFSHAYKGAVVIQQVKDKSHPPADDNSSNTTTGKQSNTGNEVTKMSLTHSSGSLHHCTQHKEKAGKHGIRSRLWSKVGKRW</sequence>
<evidence type="ECO:0000256" key="2">
    <source>
        <dbReference type="SAM" id="MobiDB-lite"/>
    </source>
</evidence>
<dbReference type="GO" id="GO:0005096">
    <property type="term" value="F:GTPase activator activity"/>
    <property type="evidence" value="ECO:0007669"/>
    <property type="project" value="UniProtKB-KW"/>
</dbReference>
<organism evidence="4 5">
    <name type="scientific">Albugo candida</name>
    <dbReference type="NCBI Taxonomy" id="65357"/>
    <lineage>
        <taxon>Eukaryota</taxon>
        <taxon>Sar</taxon>
        <taxon>Stramenopiles</taxon>
        <taxon>Oomycota</taxon>
        <taxon>Peronosporomycetes</taxon>
        <taxon>Albuginales</taxon>
        <taxon>Albuginaceae</taxon>
        <taxon>Albugo</taxon>
    </lineage>
</organism>
<dbReference type="EMBL" id="CAIX01000006">
    <property type="protein sequence ID" value="CCI40160.1"/>
    <property type="molecule type" value="Genomic_DNA"/>
</dbReference>
<accession>A0A024G0R0</accession>
<dbReference type="InterPro" id="IPR039360">
    <property type="entry name" value="Ras_GTPase"/>
</dbReference>
<dbReference type="PANTHER" id="PTHR10194:SF60">
    <property type="entry name" value="RAS GTPASE-ACTIVATING PROTEIN RASKOL"/>
    <property type="match status" value="1"/>
</dbReference>
<dbReference type="STRING" id="65357.A0A024G0R0"/>
<evidence type="ECO:0000259" key="3">
    <source>
        <dbReference type="PROSITE" id="PS50018"/>
    </source>
</evidence>
<keyword evidence="1" id="KW-0343">GTPase activation</keyword>
<protein>
    <recommendedName>
        <fullName evidence="3">Ras-GAP domain-containing protein</fullName>
    </recommendedName>
</protein>
<name>A0A024G0R0_9STRA</name>
<dbReference type="OrthoDB" id="1562946at2759"/>
<feature type="compositionally biased region" description="Polar residues" evidence="2">
    <location>
        <begin position="236"/>
        <end position="264"/>
    </location>
</feature>
<dbReference type="InterPro" id="IPR001936">
    <property type="entry name" value="RasGAP_dom"/>
</dbReference>
<dbReference type="InterPro" id="IPR008936">
    <property type="entry name" value="Rho_GTPase_activation_prot"/>
</dbReference>
<evidence type="ECO:0000313" key="5">
    <source>
        <dbReference type="Proteomes" id="UP000053237"/>
    </source>
</evidence>
<feature type="region of interest" description="Disordered" evidence="2">
    <location>
        <begin position="228"/>
        <end position="292"/>
    </location>
</feature>
<dbReference type="CDD" id="cd04519">
    <property type="entry name" value="RasGAP"/>
    <property type="match status" value="1"/>
</dbReference>
<dbReference type="PANTHER" id="PTHR10194">
    <property type="entry name" value="RAS GTPASE-ACTIVATING PROTEINS"/>
    <property type="match status" value="1"/>
</dbReference>
<proteinExistence type="predicted"/>
<dbReference type="AlphaFoldDB" id="A0A024G0R0"/>
<keyword evidence="5" id="KW-1185">Reference proteome</keyword>
<comment type="caution">
    <text evidence="4">The sequence shown here is derived from an EMBL/GenBank/DDBJ whole genome shotgun (WGS) entry which is preliminary data.</text>
</comment>
<dbReference type="Gene3D" id="1.10.506.10">
    <property type="entry name" value="GTPase Activation - p120gap, domain 1"/>
    <property type="match status" value="1"/>
</dbReference>
<feature type="domain" description="Ras-GAP" evidence="3">
    <location>
        <begin position="1"/>
        <end position="181"/>
    </location>
</feature>